<protein>
    <submittedName>
        <fullName evidence="1">Uncharacterized protein</fullName>
    </submittedName>
</protein>
<reference evidence="1" key="1">
    <citation type="journal article" date="2015" name="Nature">
        <title>Complex archaea that bridge the gap between prokaryotes and eukaryotes.</title>
        <authorList>
            <person name="Spang A."/>
            <person name="Saw J.H."/>
            <person name="Jorgensen S.L."/>
            <person name="Zaremba-Niedzwiedzka K."/>
            <person name="Martijn J."/>
            <person name="Lind A.E."/>
            <person name="van Eijk R."/>
            <person name="Schleper C."/>
            <person name="Guy L."/>
            <person name="Ettema T.J."/>
        </authorList>
    </citation>
    <scope>NUCLEOTIDE SEQUENCE</scope>
</reference>
<name>A0A0F8Z622_9ZZZZ</name>
<gene>
    <name evidence="1" type="ORF">LCGC14_2735450</name>
</gene>
<comment type="caution">
    <text evidence="1">The sequence shown here is derived from an EMBL/GenBank/DDBJ whole genome shotgun (WGS) entry which is preliminary data.</text>
</comment>
<dbReference type="AlphaFoldDB" id="A0A0F8Z622"/>
<accession>A0A0F8Z622</accession>
<evidence type="ECO:0000313" key="1">
    <source>
        <dbReference type="EMBL" id="KKK89203.1"/>
    </source>
</evidence>
<dbReference type="EMBL" id="LAZR01049627">
    <property type="protein sequence ID" value="KKK89203.1"/>
    <property type="molecule type" value="Genomic_DNA"/>
</dbReference>
<proteinExistence type="predicted"/>
<sequence>MTTRMKKTAVEVSLALFLFGSGTFWGMSLVEQCEEIEESASEAAEALETREIDFARWCG</sequence>
<organism evidence="1">
    <name type="scientific">marine sediment metagenome</name>
    <dbReference type="NCBI Taxonomy" id="412755"/>
    <lineage>
        <taxon>unclassified sequences</taxon>
        <taxon>metagenomes</taxon>
        <taxon>ecological metagenomes</taxon>
    </lineage>
</organism>